<dbReference type="PIRSF" id="PIRSF000847">
    <property type="entry name" value="Phos_ph_gly_syn"/>
    <property type="match status" value="1"/>
</dbReference>
<keyword evidence="19" id="KW-1185">Reference proteome</keyword>
<sequence length="184" mass="20287">MNLPNILTVSRIVMIPVFVVIFYLPFEWHFLTSAAIFALAGATDWLDGYLARRLNQSTPFGAFLDPVADKLMVAIALTVLVDEHHSMLMTIPASIIIGREIVISALREWMAEMGKRASVAVSYIGKIKTTAQMVSIIMLLAFPIGTVGAILGKVLLYVAAILTLWSMYLYLKAAWPDLFPKAGE</sequence>
<keyword evidence="6" id="KW-0444">Lipid biosynthesis</keyword>
<dbReference type="InterPro" id="IPR050324">
    <property type="entry name" value="CDP-alcohol_PTase-I"/>
</dbReference>
<proteinExistence type="inferred from homology"/>
<keyword evidence="9 17" id="KW-1133">Transmembrane helix</keyword>
<evidence type="ECO:0000256" key="14">
    <source>
        <dbReference type="ARBA" id="ARBA00048586"/>
    </source>
</evidence>
<keyword evidence="7 16" id="KW-0808">Transferase</keyword>
<comment type="catalytic activity">
    <reaction evidence="14">
        <text>a CDP-1,2-diacyl-sn-glycerol + sn-glycerol 3-phosphate = a 1,2-diacyl-sn-glycero-3-phospho-(1'-sn-glycero-3'-phosphate) + CMP + H(+)</text>
        <dbReference type="Rhea" id="RHEA:12593"/>
        <dbReference type="ChEBI" id="CHEBI:15378"/>
        <dbReference type="ChEBI" id="CHEBI:57597"/>
        <dbReference type="ChEBI" id="CHEBI:58332"/>
        <dbReference type="ChEBI" id="CHEBI:60110"/>
        <dbReference type="ChEBI" id="CHEBI:60377"/>
        <dbReference type="EC" id="2.7.8.5"/>
    </reaction>
</comment>
<comment type="pathway">
    <text evidence="2">Phospholipid metabolism; phosphatidylglycerol biosynthesis; phosphatidylglycerol from CDP-diacylglycerol: step 1/2.</text>
</comment>
<dbReference type="Proteomes" id="UP000313645">
    <property type="component" value="Unassembled WGS sequence"/>
</dbReference>
<evidence type="ECO:0000256" key="2">
    <source>
        <dbReference type="ARBA" id="ARBA00005042"/>
    </source>
</evidence>
<keyword evidence="11 17" id="KW-0472">Membrane</keyword>
<evidence type="ECO:0000256" key="8">
    <source>
        <dbReference type="ARBA" id="ARBA00022692"/>
    </source>
</evidence>
<evidence type="ECO:0000256" key="17">
    <source>
        <dbReference type="SAM" id="Phobius"/>
    </source>
</evidence>
<evidence type="ECO:0000256" key="3">
    <source>
        <dbReference type="ARBA" id="ARBA00010441"/>
    </source>
</evidence>
<comment type="similarity">
    <text evidence="3 16">Belongs to the CDP-alcohol phosphatidyltransferase class-I family.</text>
</comment>
<keyword evidence="10" id="KW-0443">Lipid metabolism</keyword>
<accession>A0ABY1ZIS3</accession>
<dbReference type="InterPro" id="IPR048254">
    <property type="entry name" value="CDP_ALCOHOL_P_TRANSF_CS"/>
</dbReference>
<reference evidence="18 19" key="1">
    <citation type="submission" date="2019-02" db="EMBL/GenBank/DDBJ databases">
        <title>Marinobacter halodurans sp. nov., a marine bacterium isolated from sea tidal flat.</title>
        <authorList>
            <person name="Yoo Y."/>
            <person name="Lee D.W."/>
            <person name="Kim B.S."/>
            <person name="Kim J.-J."/>
        </authorList>
    </citation>
    <scope>NUCLEOTIDE SEQUENCE [LARGE SCALE GENOMIC DNA]</scope>
    <source>
        <strain evidence="18 19">YJ-S3-2</strain>
    </source>
</reference>
<protein>
    <recommendedName>
        <fullName evidence="5 15">CDP-diacylglycerol--glycerol-3-phosphate 3-phosphatidyltransferase</fullName>
        <ecNumber evidence="4 15">2.7.8.5</ecNumber>
    </recommendedName>
</protein>
<organism evidence="18 19">
    <name type="scientific">Marinobacter halodurans</name>
    <dbReference type="NCBI Taxonomy" id="2528979"/>
    <lineage>
        <taxon>Bacteria</taxon>
        <taxon>Pseudomonadati</taxon>
        <taxon>Pseudomonadota</taxon>
        <taxon>Gammaproteobacteria</taxon>
        <taxon>Pseudomonadales</taxon>
        <taxon>Marinobacteraceae</taxon>
        <taxon>Marinobacter</taxon>
    </lineage>
</organism>
<evidence type="ECO:0000256" key="11">
    <source>
        <dbReference type="ARBA" id="ARBA00023136"/>
    </source>
</evidence>
<evidence type="ECO:0000256" key="12">
    <source>
        <dbReference type="ARBA" id="ARBA00023209"/>
    </source>
</evidence>
<dbReference type="EC" id="2.7.8.5" evidence="4 15"/>
<evidence type="ECO:0000256" key="16">
    <source>
        <dbReference type="RuleBase" id="RU003750"/>
    </source>
</evidence>
<keyword evidence="12" id="KW-0594">Phospholipid biosynthesis</keyword>
<comment type="caution">
    <text evidence="18">The sequence shown here is derived from an EMBL/GenBank/DDBJ whole genome shotgun (WGS) entry which is preliminary data.</text>
</comment>
<evidence type="ECO:0000256" key="1">
    <source>
        <dbReference type="ARBA" id="ARBA00004141"/>
    </source>
</evidence>
<feature type="transmembrane region" description="Helical" evidence="17">
    <location>
        <begin position="7"/>
        <end position="24"/>
    </location>
</feature>
<dbReference type="InterPro" id="IPR043130">
    <property type="entry name" value="CDP-OH_PTrfase_TM_dom"/>
</dbReference>
<dbReference type="Gene3D" id="1.20.120.1760">
    <property type="match status" value="1"/>
</dbReference>
<keyword evidence="8 17" id="KW-0812">Transmembrane</keyword>
<dbReference type="RefSeq" id="WP_123634471.1">
    <property type="nucleotide sequence ID" value="NZ_SJDL01000035.1"/>
</dbReference>
<name>A0ABY1ZIS3_9GAMM</name>
<keyword evidence="13" id="KW-1208">Phospholipid metabolism</keyword>
<dbReference type="PANTHER" id="PTHR14269:SF62">
    <property type="entry name" value="CDP-DIACYLGLYCEROL--GLYCEROL-3-PHOSPHATE 3-PHOSPHATIDYLTRANSFERASE 1, CHLOROPLASTIC"/>
    <property type="match status" value="1"/>
</dbReference>
<dbReference type="EMBL" id="SJDL01000035">
    <property type="protein sequence ID" value="TBW50362.1"/>
    <property type="molecule type" value="Genomic_DNA"/>
</dbReference>
<evidence type="ECO:0000256" key="9">
    <source>
        <dbReference type="ARBA" id="ARBA00022989"/>
    </source>
</evidence>
<evidence type="ECO:0000256" key="13">
    <source>
        <dbReference type="ARBA" id="ARBA00023264"/>
    </source>
</evidence>
<evidence type="ECO:0000313" key="19">
    <source>
        <dbReference type="Proteomes" id="UP000313645"/>
    </source>
</evidence>
<evidence type="ECO:0000256" key="6">
    <source>
        <dbReference type="ARBA" id="ARBA00022516"/>
    </source>
</evidence>
<dbReference type="InterPro" id="IPR004570">
    <property type="entry name" value="Phosphatidylglycerol_P_synth"/>
</dbReference>
<dbReference type="NCBIfam" id="TIGR00560">
    <property type="entry name" value="pgsA"/>
    <property type="match status" value="1"/>
</dbReference>
<feature type="transmembrane region" description="Helical" evidence="17">
    <location>
        <begin position="154"/>
        <end position="171"/>
    </location>
</feature>
<dbReference type="PROSITE" id="PS00379">
    <property type="entry name" value="CDP_ALCOHOL_P_TRANSF"/>
    <property type="match status" value="1"/>
</dbReference>
<dbReference type="GO" id="GO:0008444">
    <property type="term" value="F:CDP-diacylglycerol-glycerol-3-phosphate 3-phosphatidyltransferase activity"/>
    <property type="evidence" value="ECO:0007669"/>
    <property type="project" value="UniProtKB-EC"/>
</dbReference>
<evidence type="ECO:0000256" key="5">
    <source>
        <dbReference type="ARBA" id="ARBA00014944"/>
    </source>
</evidence>
<evidence type="ECO:0000256" key="7">
    <source>
        <dbReference type="ARBA" id="ARBA00022679"/>
    </source>
</evidence>
<dbReference type="Pfam" id="PF01066">
    <property type="entry name" value="CDP-OH_P_transf"/>
    <property type="match status" value="1"/>
</dbReference>
<dbReference type="PANTHER" id="PTHR14269">
    <property type="entry name" value="CDP-DIACYLGLYCEROL--GLYCEROL-3-PHOSPHATE 3-PHOSPHATIDYLTRANSFERASE-RELATED"/>
    <property type="match status" value="1"/>
</dbReference>
<feature type="transmembrane region" description="Helical" evidence="17">
    <location>
        <begin position="127"/>
        <end position="148"/>
    </location>
</feature>
<evidence type="ECO:0000313" key="18">
    <source>
        <dbReference type="EMBL" id="TBW50362.1"/>
    </source>
</evidence>
<evidence type="ECO:0000256" key="4">
    <source>
        <dbReference type="ARBA" id="ARBA00013170"/>
    </source>
</evidence>
<gene>
    <name evidence="18" type="primary">pgsA</name>
    <name evidence="18" type="ORF">EZI54_18460</name>
</gene>
<evidence type="ECO:0000256" key="10">
    <source>
        <dbReference type="ARBA" id="ARBA00023098"/>
    </source>
</evidence>
<dbReference type="InterPro" id="IPR000462">
    <property type="entry name" value="CDP-OH_P_trans"/>
</dbReference>
<evidence type="ECO:0000256" key="15">
    <source>
        <dbReference type="NCBIfam" id="TIGR00560"/>
    </source>
</evidence>
<comment type="subcellular location">
    <subcellularLocation>
        <location evidence="1">Membrane</location>
        <topology evidence="1">Multi-pass membrane protein</topology>
    </subcellularLocation>
</comment>